<dbReference type="EMBL" id="MU155171">
    <property type="protein sequence ID" value="KAF9482008.1"/>
    <property type="molecule type" value="Genomic_DNA"/>
</dbReference>
<organism evidence="3 4">
    <name type="scientific">Pholiota conissans</name>
    <dbReference type="NCBI Taxonomy" id="109636"/>
    <lineage>
        <taxon>Eukaryota</taxon>
        <taxon>Fungi</taxon>
        <taxon>Dikarya</taxon>
        <taxon>Basidiomycota</taxon>
        <taxon>Agaricomycotina</taxon>
        <taxon>Agaricomycetes</taxon>
        <taxon>Agaricomycetidae</taxon>
        <taxon>Agaricales</taxon>
        <taxon>Agaricineae</taxon>
        <taxon>Strophariaceae</taxon>
        <taxon>Pholiota</taxon>
    </lineage>
</organism>
<reference evidence="3" key="1">
    <citation type="submission" date="2020-11" db="EMBL/GenBank/DDBJ databases">
        <authorList>
            <consortium name="DOE Joint Genome Institute"/>
            <person name="Ahrendt S."/>
            <person name="Riley R."/>
            <person name="Andreopoulos W."/>
            <person name="Labutti K."/>
            <person name="Pangilinan J."/>
            <person name="Ruiz-Duenas F.J."/>
            <person name="Barrasa J.M."/>
            <person name="Sanchez-Garcia M."/>
            <person name="Camarero S."/>
            <person name="Miyauchi S."/>
            <person name="Serrano A."/>
            <person name="Linde D."/>
            <person name="Babiker R."/>
            <person name="Drula E."/>
            <person name="Ayuso-Fernandez I."/>
            <person name="Pacheco R."/>
            <person name="Padilla G."/>
            <person name="Ferreira P."/>
            <person name="Barriuso J."/>
            <person name="Kellner H."/>
            <person name="Castanera R."/>
            <person name="Alfaro M."/>
            <person name="Ramirez L."/>
            <person name="Pisabarro A.G."/>
            <person name="Kuo A."/>
            <person name="Tritt A."/>
            <person name="Lipzen A."/>
            <person name="He G."/>
            <person name="Yan M."/>
            <person name="Ng V."/>
            <person name="Cullen D."/>
            <person name="Martin F."/>
            <person name="Rosso M.-N."/>
            <person name="Henrissat B."/>
            <person name="Hibbett D."/>
            <person name="Martinez A.T."/>
            <person name="Grigoriev I.V."/>
        </authorList>
    </citation>
    <scope>NUCLEOTIDE SEQUENCE</scope>
    <source>
        <strain evidence="3">CIRM-BRFM 674</strain>
    </source>
</reference>
<evidence type="ECO:0000256" key="1">
    <source>
        <dbReference type="SAM" id="MobiDB-lite"/>
    </source>
</evidence>
<gene>
    <name evidence="3" type="ORF">BDN70DRAFT_875644</name>
</gene>
<accession>A0A9P5Z7F2</accession>
<feature type="chain" id="PRO_5040260294" evidence="2">
    <location>
        <begin position="20"/>
        <end position="89"/>
    </location>
</feature>
<evidence type="ECO:0000313" key="4">
    <source>
        <dbReference type="Proteomes" id="UP000807469"/>
    </source>
</evidence>
<sequence>MRFASATAFLFSVLSFVIAAPVPINDDVTVGNVARSAGLPPPWRREASPKAAAEPSSDWRREAEPLSDWRREASSDWRREAQGAPTRDW</sequence>
<feature type="signal peptide" evidence="2">
    <location>
        <begin position="1"/>
        <end position="19"/>
    </location>
</feature>
<protein>
    <submittedName>
        <fullName evidence="3">Uncharacterized protein</fullName>
    </submittedName>
</protein>
<proteinExistence type="predicted"/>
<dbReference type="AlphaFoldDB" id="A0A9P5Z7F2"/>
<dbReference type="OrthoDB" id="3250725at2759"/>
<comment type="caution">
    <text evidence="3">The sequence shown here is derived from an EMBL/GenBank/DDBJ whole genome shotgun (WGS) entry which is preliminary data.</text>
</comment>
<keyword evidence="4" id="KW-1185">Reference proteome</keyword>
<feature type="region of interest" description="Disordered" evidence="1">
    <location>
        <begin position="37"/>
        <end position="89"/>
    </location>
</feature>
<feature type="compositionally biased region" description="Basic and acidic residues" evidence="1">
    <location>
        <begin position="57"/>
        <end position="89"/>
    </location>
</feature>
<keyword evidence="2" id="KW-0732">Signal</keyword>
<dbReference type="Proteomes" id="UP000807469">
    <property type="component" value="Unassembled WGS sequence"/>
</dbReference>
<evidence type="ECO:0000256" key="2">
    <source>
        <dbReference type="SAM" id="SignalP"/>
    </source>
</evidence>
<evidence type="ECO:0000313" key="3">
    <source>
        <dbReference type="EMBL" id="KAF9482008.1"/>
    </source>
</evidence>
<name>A0A9P5Z7F2_9AGAR</name>